<evidence type="ECO:0000256" key="1">
    <source>
        <dbReference type="ARBA" id="ARBA00023015"/>
    </source>
</evidence>
<gene>
    <name evidence="5" type="ORF">QWZ15_11905</name>
</gene>
<organism evidence="5 6">
    <name type="scientific">Cyclobacterium jeungdonense</name>
    <dbReference type="NCBI Taxonomy" id="708087"/>
    <lineage>
        <taxon>Bacteria</taxon>
        <taxon>Pseudomonadati</taxon>
        <taxon>Bacteroidota</taxon>
        <taxon>Cytophagia</taxon>
        <taxon>Cytophagales</taxon>
        <taxon>Cyclobacteriaceae</taxon>
        <taxon>Cyclobacterium</taxon>
    </lineage>
</organism>
<dbReference type="Pfam" id="PF12833">
    <property type="entry name" value="HTH_18"/>
    <property type="match status" value="1"/>
</dbReference>
<evidence type="ECO:0000256" key="3">
    <source>
        <dbReference type="ARBA" id="ARBA00023163"/>
    </source>
</evidence>
<comment type="caution">
    <text evidence="5">The sequence shown here is derived from an EMBL/GenBank/DDBJ whole genome shotgun (WGS) entry which is preliminary data.</text>
</comment>
<dbReference type="PROSITE" id="PS01124">
    <property type="entry name" value="HTH_ARAC_FAMILY_2"/>
    <property type="match status" value="1"/>
</dbReference>
<dbReference type="PANTHER" id="PTHR43280:SF28">
    <property type="entry name" value="HTH-TYPE TRANSCRIPTIONAL ACTIVATOR RHAS"/>
    <property type="match status" value="1"/>
</dbReference>
<dbReference type="RefSeq" id="WP_163386778.1">
    <property type="nucleotide sequence ID" value="NZ_JAUFQS010000010.1"/>
</dbReference>
<dbReference type="InterPro" id="IPR018060">
    <property type="entry name" value="HTH_AraC"/>
</dbReference>
<evidence type="ECO:0000256" key="2">
    <source>
        <dbReference type="ARBA" id="ARBA00023125"/>
    </source>
</evidence>
<evidence type="ECO:0000313" key="5">
    <source>
        <dbReference type="EMBL" id="MDN3688537.1"/>
    </source>
</evidence>
<proteinExistence type="predicted"/>
<evidence type="ECO:0000313" key="6">
    <source>
        <dbReference type="Proteomes" id="UP001236663"/>
    </source>
</evidence>
<dbReference type="Gene3D" id="1.10.10.60">
    <property type="entry name" value="Homeodomain-like"/>
    <property type="match status" value="1"/>
</dbReference>
<keyword evidence="3" id="KW-0804">Transcription</keyword>
<sequence>MASLCSKMVVKDELSKLGIQYISLELGVVELENPISTEQRQLLKENIMIYGLDLLDDKKDILVEKIKNTIIEIIHYSEAIPKVSHSIFLSRKLGYDYTYLSNIFTEVKGITIQQYIIIIKIEKVKELILHNELNLSEIAYKMHYSSASHLSKQFKKITGVTPSIFKDLKMNRADNLENL</sequence>
<dbReference type="SMART" id="SM00342">
    <property type="entry name" value="HTH_ARAC"/>
    <property type="match status" value="1"/>
</dbReference>
<reference evidence="6" key="1">
    <citation type="journal article" date="2019" name="Int. J. Syst. Evol. Microbiol.">
        <title>The Global Catalogue of Microorganisms (GCM) 10K type strain sequencing project: providing services to taxonomists for standard genome sequencing and annotation.</title>
        <authorList>
            <consortium name="The Broad Institute Genomics Platform"/>
            <consortium name="The Broad Institute Genome Sequencing Center for Infectious Disease"/>
            <person name="Wu L."/>
            <person name="Ma J."/>
        </authorList>
    </citation>
    <scope>NUCLEOTIDE SEQUENCE [LARGE SCALE GENOMIC DNA]</scope>
    <source>
        <strain evidence="6">CECT 7706</strain>
    </source>
</reference>
<keyword evidence="2" id="KW-0238">DNA-binding</keyword>
<accession>A0ABT8C8S9</accession>
<feature type="domain" description="HTH araC/xylS-type" evidence="4">
    <location>
        <begin position="89"/>
        <end position="168"/>
    </location>
</feature>
<dbReference type="PANTHER" id="PTHR43280">
    <property type="entry name" value="ARAC-FAMILY TRANSCRIPTIONAL REGULATOR"/>
    <property type="match status" value="1"/>
</dbReference>
<dbReference type="SUPFAM" id="SSF46689">
    <property type="entry name" value="Homeodomain-like"/>
    <property type="match status" value="1"/>
</dbReference>
<name>A0ABT8C8S9_9BACT</name>
<dbReference type="EMBL" id="JAUFQS010000010">
    <property type="protein sequence ID" value="MDN3688537.1"/>
    <property type="molecule type" value="Genomic_DNA"/>
</dbReference>
<keyword evidence="1" id="KW-0805">Transcription regulation</keyword>
<dbReference type="Proteomes" id="UP001236663">
    <property type="component" value="Unassembled WGS sequence"/>
</dbReference>
<protein>
    <submittedName>
        <fullName evidence="5">AraC family transcriptional regulator</fullName>
    </submittedName>
</protein>
<keyword evidence="6" id="KW-1185">Reference proteome</keyword>
<evidence type="ECO:0000259" key="4">
    <source>
        <dbReference type="PROSITE" id="PS01124"/>
    </source>
</evidence>
<dbReference type="InterPro" id="IPR009057">
    <property type="entry name" value="Homeodomain-like_sf"/>
</dbReference>